<protein>
    <submittedName>
        <fullName evidence="8">ABC transporter substrate-binding protein</fullName>
    </submittedName>
</protein>
<dbReference type="GO" id="GO:0015276">
    <property type="term" value="F:ligand-gated monoatomic ion channel activity"/>
    <property type="evidence" value="ECO:0007669"/>
    <property type="project" value="InterPro"/>
</dbReference>
<keyword evidence="3 5" id="KW-0732">Signal</keyword>
<organism evidence="8 9">
    <name type="scientific">Halomonas halmophila</name>
    <dbReference type="NCBI Taxonomy" id="252"/>
    <lineage>
        <taxon>Bacteria</taxon>
        <taxon>Pseudomonadati</taxon>
        <taxon>Pseudomonadota</taxon>
        <taxon>Gammaproteobacteria</taxon>
        <taxon>Oceanospirillales</taxon>
        <taxon>Halomonadaceae</taxon>
        <taxon>Halomonas</taxon>
    </lineage>
</organism>
<evidence type="ECO:0000256" key="1">
    <source>
        <dbReference type="ARBA" id="ARBA00004196"/>
    </source>
</evidence>
<comment type="similarity">
    <text evidence="2 4">Belongs to the bacterial solute-binding protein 3 family.</text>
</comment>
<evidence type="ECO:0000313" key="8">
    <source>
        <dbReference type="EMBL" id="GED22374.1"/>
    </source>
</evidence>
<comment type="subcellular location">
    <subcellularLocation>
        <location evidence="1">Cell envelope</location>
    </subcellularLocation>
</comment>
<dbReference type="InterPro" id="IPR001638">
    <property type="entry name" value="Solute-binding_3/MltF_N"/>
</dbReference>
<dbReference type="PANTHER" id="PTHR35936">
    <property type="entry name" value="MEMBRANE-BOUND LYTIC MUREIN TRANSGLYCOSYLASE F"/>
    <property type="match status" value="1"/>
</dbReference>
<name>A0A4Y4F3F0_9GAMM</name>
<feature type="domain" description="Ionotropic glutamate receptor C-terminal" evidence="7">
    <location>
        <begin position="27"/>
        <end position="255"/>
    </location>
</feature>
<dbReference type="SUPFAM" id="SSF53850">
    <property type="entry name" value="Periplasmic binding protein-like II"/>
    <property type="match status" value="1"/>
</dbReference>
<dbReference type="SMART" id="SM00062">
    <property type="entry name" value="PBPb"/>
    <property type="match status" value="1"/>
</dbReference>
<sequence length="255" mass="28281">MNFSKLLSIGVLGASMIAGVANAEVRDIRIGVDVPYEPMEYRTPDGDLTGFDIELGNALCAEIGIQCEWVVQGWDGIIPGLQARKYDAIMSSMTINEQRREQVLFSEPYITPPSAWFAPTDTEITKPSKESLEGKTIGVQRGTLQDNYVTDLYGDVADVNRYATADDMVLDMDAGRLDIVFLDFPIGKSTLLESEAGDYQTVGKKITKPKKYFGEGFGIAFRQRDKELAKAFNEALATLKDNGTYEEIHTKYFGE</sequence>
<evidence type="ECO:0000256" key="5">
    <source>
        <dbReference type="SAM" id="SignalP"/>
    </source>
</evidence>
<dbReference type="Proteomes" id="UP000319812">
    <property type="component" value="Unassembled WGS sequence"/>
</dbReference>
<keyword evidence="9" id="KW-1185">Reference proteome</keyword>
<evidence type="ECO:0000256" key="2">
    <source>
        <dbReference type="ARBA" id="ARBA00010333"/>
    </source>
</evidence>
<reference evidence="8 9" key="1">
    <citation type="submission" date="2019-06" db="EMBL/GenBank/DDBJ databases">
        <title>Whole genome shotgun sequence of Halomonas halmophila NBRC 15537.</title>
        <authorList>
            <person name="Hosoyama A."/>
            <person name="Uohara A."/>
            <person name="Ohji S."/>
            <person name="Ichikawa N."/>
        </authorList>
    </citation>
    <scope>NUCLEOTIDE SEQUENCE [LARGE SCALE GENOMIC DNA]</scope>
    <source>
        <strain evidence="8 9">NBRC 15537</strain>
    </source>
</reference>
<dbReference type="GO" id="GO:0030313">
    <property type="term" value="C:cell envelope"/>
    <property type="evidence" value="ECO:0007669"/>
    <property type="project" value="UniProtKB-SubCell"/>
</dbReference>
<evidence type="ECO:0000259" key="7">
    <source>
        <dbReference type="SMART" id="SM00079"/>
    </source>
</evidence>
<evidence type="ECO:0000259" key="6">
    <source>
        <dbReference type="SMART" id="SM00062"/>
    </source>
</evidence>
<evidence type="ECO:0000313" key="9">
    <source>
        <dbReference type="Proteomes" id="UP000319812"/>
    </source>
</evidence>
<dbReference type="Pfam" id="PF00497">
    <property type="entry name" value="SBP_bac_3"/>
    <property type="match status" value="1"/>
</dbReference>
<evidence type="ECO:0000256" key="3">
    <source>
        <dbReference type="ARBA" id="ARBA00022729"/>
    </source>
</evidence>
<feature type="domain" description="Solute-binding protein family 3/N-terminal" evidence="6">
    <location>
        <begin position="27"/>
        <end position="255"/>
    </location>
</feature>
<comment type="caution">
    <text evidence="8">The sequence shown here is derived from an EMBL/GenBank/DDBJ whole genome shotgun (WGS) entry which is preliminary data.</text>
</comment>
<dbReference type="Gene3D" id="3.40.190.10">
    <property type="entry name" value="Periplasmic binding protein-like II"/>
    <property type="match status" value="2"/>
</dbReference>
<gene>
    <name evidence="8" type="primary">argT</name>
    <name evidence="8" type="ORF">HHA01_13510</name>
</gene>
<dbReference type="SMART" id="SM00079">
    <property type="entry name" value="PBPe"/>
    <property type="match status" value="1"/>
</dbReference>
<proteinExistence type="inferred from homology"/>
<dbReference type="AlphaFoldDB" id="A0A4Y4F3F0"/>
<dbReference type="PROSITE" id="PS01039">
    <property type="entry name" value="SBP_BACTERIAL_3"/>
    <property type="match status" value="1"/>
</dbReference>
<dbReference type="OrthoDB" id="9768183at2"/>
<dbReference type="RefSeq" id="WP_141319034.1">
    <property type="nucleotide sequence ID" value="NZ_BJOC01000018.1"/>
</dbReference>
<dbReference type="EMBL" id="BJOC01000018">
    <property type="protein sequence ID" value="GED22374.1"/>
    <property type="molecule type" value="Genomic_DNA"/>
</dbReference>
<dbReference type="GO" id="GO:0016020">
    <property type="term" value="C:membrane"/>
    <property type="evidence" value="ECO:0007669"/>
    <property type="project" value="InterPro"/>
</dbReference>
<accession>A0A4Y4F3F0</accession>
<evidence type="ECO:0000256" key="4">
    <source>
        <dbReference type="RuleBase" id="RU003744"/>
    </source>
</evidence>
<dbReference type="InterPro" id="IPR018313">
    <property type="entry name" value="SBP_3_CS"/>
</dbReference>
<feature type="chain" id="PRO_5021229605" evidence="5">
    <location>
        <begin position="24"/>
        <end position="255"/>
    </location>
</feature>
<dbReference type="PANTHER" id="PTHR35936:SF17">
    <property type="entry name" value="ARGININE-BINDING EXTRACELLULAR PROTEIN ARTP"/>
    <property type="match status" value="1"/>
</dbReference>
<feature type="signal peptide" evidence="5">
    <location>
        <begin position="1"/>
        <end position="23"/>
    </location>
</feature>
<dbReference type="InterPro" id="IPR001320">
    <property type="entry name" value="Iontro_rcpt_C"/>
</dbReference>